<evidence type="ECO:0000313" key="9">
    <source>
        <dbReference type="Proteomes" id="UP000694544"/>
    </source>
</evidence>
<evidence type="ECO:0000256" key="3">
    <source>
        <dbReference type="ARBA" id="ARBA00023098"/>
    </source>
</evidence>
<evidence type="ECO:0000256" key="1">
    <source>
        <dbReference type="ARBA" id="ARBA00007471"/>
    </source>
</evidence>
<dbReference type="PROSITE" id="PS00383">
    <property type="entry name" value="TYR_PHOSPHATASE_1"/>
    <property type="match status" value="1"/>
</dbReference>
<dbReference type="PANTHER" id="PTHR10807:SF34">
    <property type="entry name" value="MYOTUBULARIN-RELATED PROTEIN 6"/>
    <property type="match status" value="1"/>
</dbReference>
<dbReference type="InterPro" id="IPR003595">
    <property type="entry name" value="Tyr_Pase_cat"/>
</dbReference>
<dbReference type="SUPFAM" id="SSF52799">
    <property type="entry name" value="(Phosphotyrosine protein) phosphatases II"/>
    <property type="match status" value="1"/>
</dbReference>
<dbReference type="PROSITE" id="PS51339">
    <property type="entry name" value="PPASE_MYOTUBULARIN"/>
    <property type="match status" value="1"/>
</dbReference>
<dbReference type="InterPro" id="IPR030564">
    <property type="entry name" value="Myotubularin"/>
</dbReference>
<feature type="binding site" evidence="5">
    <location>
        <begin position="291"/>
        <end position="297"/>
    </location>
    <ligand>
        <name>substrate</name>
    </ligand>
</feature>
<organism evidence="8 9">
    <name type="scientific">Moschus moschiferus</name>
    <name type="common">Siberian musk deer</name>
    <name type="synonym">Moschus sibiricus</name>
    <dbReference type="NCBI Taxonomy" id="68415"/>
    <lineage>
        <taxon>Eukaryota</taxon>
        <taxon>Metazoa</taxon>
        <taxon>Chordata</taxon>
        <taxon>Craniata</taxon>
        <taxon>Vertebrata</taxon>
        <taxon>Euteleostomi</taxon>
        <taxon>Mammalia</taxon>
        <taxon>Eutheria</taxon>
        <taxon>Laurasiatheria</taxon>
        <taxon>Artiodactyla</taxon>
        <taxon>Ruminantia</taxon>
        <taxon>Pecora</taxon>
        <taxon>Moschidae</taxon>
        <taxon>Moschus</taxon>
    </lineage>
</organism>
<dbReference type="SUPFAM" id="SSF50729">
    <property type="entry name" value="PH domain-like"/>
    <property type="match status" value="1"/>
</dbReference>
<dbReference type="AlphaFoldDB" id="A0A8C6CPY2"/>
<sequence length="576" mass="66487">MEHIRTTKVEQVKLLDRFSTSNKSLTGTLYLTATHLLFIDAHQKETWILHHHIASVEKLALTTSGCPLVIQCKNFRTVHFIVPRERDCHDIYNSLLQLSKQAKYEDLYAFSYNPKQNDAERLRGWELIDLAEEYKRMGVPNSNWQLSDANRDYKICETYPRELYVPRIASKPIIVGSSKFRSKGRFPVLSYYHQSKELNAMANRAAGKGYENEDNYSNIRFQFVGIENIHVMRSSLQKLLEVNGTKGLSVNDFYSGLESSGWLRHIKAVMDAAIFLAKAIAVESASVLVHCSDGWDRTSQVCSLGSLLLDPYYRTIRGFMVLIEKDWISFGHKFSERCGHLDGDPKEVSPVFTQFLECVWHLTEQFPQAFEFNEAFLLQIHEHIHSCQFGNFIGNCQKEREELKLKEKTYSLWPFLLGDQKKYLNPLYSSQSQKSAVLEPNTVSFNFKFWRNMYHQFDRTLHPRQSVFNIIMNLNEQNKQLEKDIKDLESQIKQRKNKQTDGILSKELLNSVRPESPALKATLSLKEQALLPVNDVLRTIEGSSPADNRYSEYADEFSKAEPAVVSLEYGVARMTC</sequence>
<comment type="similarity">
    <text evidence="1">Belongs to the protein-tyrosine phosphatase family. Non-receptor class myotubularin subfamily.</text>
</comment>
<evidence type="ECO:0000256" key="6">
    <source>
        <dbReference type="SAM" id="Coils"/>
    </source>
</evidence>
<keyword evidence="6" id="KW-0175">Coiled coil</keyword>
<dbReference type="InterPro" id="IPR035998">
    <property type="entry name" value="MTMR6_PH-GRAM"/>
</dbReference>
<feature type="coiled-coil region" evidence="6">
    <location>
        <begin position="464"/>
        <end position="498"/>
    </location>
</feature>
<evidence type="ECO:0000256" key="5">
    <source>
        <dbReference type="PIRSR" id="PIRSR630564-2"/>
    </source>
</evidence>
<feature type="binding site" evidence="5">
    <location>
        <begin position="228"/>
        <end position="229"/>
    </location>
    <ligand>
        <name>substrate</name>
    </ligand>
</feature>
<dbReference type="CDD" id="cd13343">
    <property type="entry name" value="PH-GRAM_MTMR6"/>
    <property type="match status" value="1"/>
</dbReference>
<dbReference type="FunFam" id="2.30.29.30:FF:000135">
    <property type="entry name" value="Myotubularin related protein 6"/>
    <property type="match status" value="1"/>
</dbReference>
<evidence type="ECO:0000256" key="2">
    <source>
        <dbReference type="ARBA" id="ARBA00022801"/>
    </source>
</evidence>
<dbReference type="InterPro" id="IPR048994">
    <property type="entry name" value="PH-GRAM_MTMR6-9"/>
</dbReference>
<feature type="active site" description="Phosphocysteine intermediate" evidence="4">
    <location>
        <position position="291"/>
    </location>
</feature>
<proteinExistence type="inferred from homology"/>
<evidence type="ECO:0000313" key="8">
    <source>
        <dbReference type="Ensembl" id="ENSMMSP00000004546.1"/>
    </source>
</evidence>
<gene>
    <name evidence="8" type="primary">MTMR6</name>
</gene>
<dbReference type="InterPro" id="IPR011993">
    <property type="entry name" value="PH-like_dom_sf"/>
</dbReference>
<dbReference type="InterPro" id="IPR016130">
    <property type="entry name" value="Tyr_Pase_AS"/>
</dbReference>
<protein>
    <submittedName>
        <fullName evidence="8">Myotubularin related protein 6</fullName>
    </submittedName>
</protein>
<dbReference type="GO" id="GO:0005635">
    <property type="term" value="C:nuclear envelope"/>
    <property type="evidence" value="ECO:0007669"/>
    <property type="project" value="TreeGrafter"/>
</dbReference>
<dbReference type="GO" id="GO:0046856">
    <property type="term" value="P:phosphatidylinositol dephosphorylation"/>
    <property type="evidence" value="ECO:0007669"/>
    <property type="project" value="TreeGrafter"/>
</dbReference>
<dbReference type="GeneTree" id="ENSGT00940000158055"/>
<evidence type="ECO:0000256" key="4">
    <source>
        <dbReference type="PIRSR" id="PIRSR630564-1"/>
    </source>
</evidence>
<feature type="domain" description="Myotubularin phosphatase" evidence="7">
    <location>
        <begin position="124"/>
        <end position="454"/>
    </location>
</feature>
<evidence type="ECO:0000259" key="7">
    <source>
        <dbReference type="PROSITE" id="PS51339"/>
    </source>
</evidence>
<keyword evidence="9" id="KW-1185">Reference proteome</keyword>
<dbReference type="Gene3D" id="2.30.29.30">
    <property type="entry name" value="Pleckstrin-homology domain (PH domain)/Phosphotyrosine-binding domain (PTB)"/>
    <property type="match status" value="1"/>
</dbReference>
<dbReference type="InterPro" id="IPR029021">
    <property type="entry name" value="Prot-tyrosine_phosphatase-like"/>
</dbReference>
<keyword evidence="2" id="KW-0378">Hydrolase</keyword>
<keyword evidence="3" id="KW-0443">Lipid metabolism</keyword>
<dbReference type="GO" id="GO:0004438">
    <property type="term" value="F:phosphatidylinositol-3-phosphate phosphatase activity"/>
    <property type="evidence" value="ECO:0007669"/>
    <property type="project" value="TreeGrafter"/>
</dbReference>
<dbReference type="Pfam" id="PF06602">
    <property type="entry name" value="Myotub-related"/>
    <property type="match status" value="2"/>
</dbReference>
<dbReference type="Pfam" id="PF21098">
    <property type="entry name" value="PH-GRAM_MTMR6-like"/>
    <property type="match status" value="1"/>
</dbReference>
<dbReference type="SMART" id="SM00404">
    <property type="entry name" value="PTPc_motif"/>
    <property type="match status" value="1"/>
</dbReference>
<dbReference type="GO" id="GO:0005737">
    <property type="term" value="C:cytoplasm"/>
    <property type="evidence" value="ECO:0007669"/>
    <property type="project" value="TreeGrafter"/>
</dbReference>
<dbReference type="Proteomes" id="UP000694544">
    <property type="component" value="Unplaced"/>
</dbReference>
<reference evidence="8" key="2">
    <citation type="submission" date="2025-09" db="UniProtKB">
        <authorList>
            <consortium name="Ensembl"/>
        </authorList>
    </citation>
    <scope>IDENTIFICATION</scope>
</reference>
<name>A0A8C6CPY2_MOSMO</name>
<accession>A0A8C6CPY2</accession>
<reference evidence="8" key="1">
    <citation type="submission" date="2025-08" db="UniProtKB">
        <authorList>
            <consortium name="Ensembl"/>
        </authorList>
    </citation>
    <scope>IDENTIFICATION</scope>
</reference>
<dbReference type="Ensembl" id="ENSMMST00000004943.1">
    <property type="protein sequence ID" value="ENSMMSP00000004546.1"/>
    <property type="gene ID" value="ENSMMSG00000003403.1"/>
</dbReference>
<dbReference type="InterPro" id="IPR010569">
    <property type="entry name" value="Myotubularin-like_Pase_dom"/>
</dbReference>
<dbReference type="PANTHER" id="PTHR10807">
    <property type="entry name" value="MYOTUBULARIN-RELATED"/>
    <property type="match status" value="1"/>
</dbReference>
<dbReference type="GO" id="GO:0106018">
    <property type="term" value="F:phosphatidylinositol-3,5-bisphosphate phosphatase activity"/>
    <property type="evidence" value="ECO:0007669"/>
    <property type="project" value="TreeGrafter"/>
</dbReference>